<reference key="1">
    <citation type="journal article" date="2011" name="Mol. Biol. Evol.">
        <title>Unity in variety -- the pan-genome of the Chlamydiae.</title>
        <authorList>
            <person name="Collingro A."/>
            <person name="Tischler P."/>
            <person name="Weinmaier T."/>
            <person name="Penz T."/>
            <person name="Heinz E."/>
            <person name="Brunham R.C."/>
            <person name="Read T.D."/>
            <person name="Bavoil P.M."/>
            <person name="Sachse K."/>
            <person name="Kahane S."/>
            <person name="Friedman M.G."/>
            <person name="Rattei T."/>
            <person name="Myers G.S.A."/>
            <person name="Horn M."/>
        </authorList>
    </citation>
    <scope>NUCLEOTIDE SEQUENCE</scope>
    <source>
        <strain>Z</strain>
    </source>
</reference>
<gene>
    <name evidence="1" type="ordered locus">SNE_A17130</name>
</gene>
<dbReference type="EMBL" id="FR872582">
    <property type="protein sequence ID" value="CCB89590.1"/>
    <property type="molecule type" value="Genomic_DNA"/>
</dbReference>
<sequence length="296" mass="34275">MTWLIFLGLMVAAGAERSFYYLKDGFSPKSITSKLPSHPHWNTAISEEDKTLALEILSQDFHYLGSGSQSFVFTTSDERFVIKFFKHKRWQLNPIYEYLPLPAKLEAKKKRWKEKKLGTVNNTFLSCKASYELFKRDTGVIFVHLNHTDDLGITLQVNDRLGLAHKLNLDSLQFVLQKRAIPTDVYLLSLREKGKTTQAKKALREMLAFTKRRAELGYSDKDPHLIRNFGFLDDQAIEIDVGGFHKDPKKDFHYYQTFELSRIQNKLLPWLEENYPEIAPYAKEEIVNIGSHSPGE</sequence>
<organism evidence="1 2">
    <name type="scientific">Simkania negevensis (strain ATCC VR-1471 / DSM 27360 / Z)</name>
    <dbReference type="NCBI Taxonomy" id="331113"/>
    <lineage>
        <taxon>Bacteria</taxon>
        <taxon>Pseudomonadati</taxon>
        <taxon>Chlamydiota</taxon>
        <taxon>Chlamydiia</taxon>
        <taxon>Parachlamydiales</taxon>
        <taxon>Simkaniaceae</taxon>
        <taxon>Simkania</taxon>
    </lineage>
</organism>
<dbReference type="HOGENOM" id="CLU_893854_0_0_0"/>
<name>F8L9Q1_SIMNZ</name>
<accession>F8L9Q1</accession>
<dbReference type="KEGG" id="sng:SNE_A17130"/>
<keyword evidence="2" id="KW-1185">Reference proteome</keyword>
<proteinExistence type="predicted"/>
<evidence type="ECO:0000313" key="1">
    <source>
        <dbReference type="EMBL" id="CCB89590.1"/>
    </source>
</evidence>
<dbReference type="Proteomes" id="UP000000496">
    <property type="component" value="Chromosome gsn.131"/>
</dbReference>
<evidence type="ECO:0000313" key="2">
    <source>
        <dbReference type="Proteomes" id="UP000000496"/>
    </source>
</evidence>
<dbReference type="eggNOG" id="ENOG5030JBA">
    <property type="taxonomic scope" value="Bacteria"/>
</dbReference>
<protein>
    <submittedName>
        <fullName evidence="1">Uncharacterized protein</fullName>
    </submittedName>
</protein>
<dbReference type="STRING" id="331113.SNE_A17130"/>
<reference evidence="1 2" key="2">
    <citation type="journal article" date="2011" name="Mol. Biol. Evol.">
        <title>Unity in variety--the pan-genome of the Chlamydiae.</title>
        <authorList>
            <person name="Collingro A."/>
            <person name="Tischler P."/>
            <person name="Weinmaier T."/>
            <person name="Penz T."/>
            <person name="Heinz E."/>
            <person name="Brunham R.C."/>
            <person name="Read T.D."/>
            <person name="Bavoil P.M."/>
            <person name="Sachse K."/>
            <person name="Kahane S."/>
            <person name="Friedman M.G."/>
            <person name="Rattei T."/>
            <person name="Myers G.S."/>
            <person name="Horn M."/>
        </authorList>
    </citation>
    <scope>NUCLEOTIDE SEQUENCE [LARGE SCALE GENOMIC DNA]</scope>
    <source>
        <strain evidence="2">ATCC VR-1471 / Z</strain>
    </source>
</reference>
<dbReference type="AlphaFoldDB" id="F8L9Q1"/>